<dbReference type="AlphaFoldDB" id="A0A6A4I4P6"/>
<evidence type="ECO:0000256" key="1">
    <source>
        <dbReference type="ARBA" id="ARBA00004141"/>
    </source>
</evidence>
<feature type="transmembrane region" description="Helical" evidence="6">
    <location>
        <begin position="392"/>
        <end position="414"/>
    </location>
</feature>
<dbReference type="PANTHER" id="PTHR23502">
    <property type="entry name" value="MAJOR FACILITATOR SUPERFAMILY"/>
    <property type="match status" value="1"/>
</dbReference>
<keyword evidence="2 6" id="KW-0812">Transmembrane</keyword>
<feature type="transmembrane region" description="Helical" evidence="6">
    <location>
        <begin position="201"/>
        <end position="224"/>
    </location>
</feature>
<dbReference type="SUPFAM" id="SSF103473">
    <property type="entry name" value="MFS general substrate transporter"/>
    <property type="match status" value="1"/>
</dbReference>
<dbReference type="Gene3D" id="1.20.1250.20">
    <property type="entry name" value="MFS general substrate transporter like domains"/>
    <property type="match status" value="1"/>
</dbReference>
<evidence type="ECO:0000256" key="5">
    <source>
        <dbReference type="SAM" id="MobiDB-lite"/>
    </source>
</evidence>
<dbReference type="GO" id="GO:0016020">
    <property type="term" value="C:membrane"/>
    <property type="evidence" value="ECO:0007669"/>
    <property type="project" value="UniProtKB-SubCell"/>
</dbReference>
<evidence type="ECO:0000313" key="9">
    <source>
        <dbReference type="Proteomes" id="UP000799118"/>
    </source>
</evidence>
<keyword evidence="4 6" id="KW-0472">Membrane</keyword>
<dbReference type="PROSITE" id="PS50850">
    <property type="entry name" value="MFS"/>
    <property type="match status" value="1"/>
</dbReference>
<feature type="transmembrane region" description="Helical" evidence="6">
    <location>
        <begin position="315"/>
        <end position="334"/>
    </location>
</feature>
<dbReference type="PANTHER" id="PTHR23502:SF60">
    <property type="entry name" value="MAJOR FACILITATOR SUPERFAMILY (MFS) PROFILE DOMAIN-CONTAINING PROTEIN-RELATED"/>
    <property type="match status" value="1"/>
</dbReference>
<keyword evidence="9" id="KW-1185">Reference proteome</keyword>
<feature type="transmembrane region" description="Helical" evidence="6">
    <location>
        <begin position="420"/>
        <end position="440"/>
    </location>
</feature>
<feature type="transmembrane region" description="Helical" evidence="6">
    <location>
        <begin position="142"/>
        <end position="161"/>
    </location>
</feature>
<evidence type="ECO:0000256" key="4">
    <source>
        <dbReference type="ARBA" id="ARBA00023136"/>
    </source>
</evidence>
<evidence type="ECO:0000256" key="6">
    <source>
        <dbReference type="SAM" id="Phobius"/>
    </source>
</evidence>
<evidence type="ECO:0000256" key="3">
    <source>
        <dbReference type="ARBA" id="ARBA00022989"/>
    </source>
</evidence>
<accession>A0A6A4I4P6</accession>
<dbReference type="OrthoDB" id="6770063at2759"/>
<dbReference type="InterPro" id="IPR011701">
    <property type="entry name" value="MFS"/>
</dbReference>
<feature type="transmembrane region" description="Helical" evidence="6">
    <location>
        <begin position="354"/>
        <end position="371"/>
    </location>
</feature>
<dbReference type="GO" id="GO:0022857">
    <property type="term" value="F:transmembrane transporter activity"/>
    <property type="evidence" value="ECO:0007669"/>
    <property type="project" value="InterPro"/>
</dbReference>
<evidence type="ECO:0000313" key="8">
    <source>
        <dbReference type="EMBL" id="KAE9404127.1"/>
    </source>
</evidence>
<comment type="subcellular location">
    <subcellularLocation>
        <location evidence="1">Membrane</location>
        <topology evidence="1">Multi-pass membrane protein</topology>
    </subcellularLocation>
</comment>
<feature type="transmembrane region" description="Helical" evidence="6">
    <location>
        <begin position="73"/>
        <end position="90"/>
    </location>
</feature>
<organism evidence="8 9">
    <name type="scientific">Gymnopus androsaceus JB14</name>
    <dbReference type="NCBI Taxonomy" id="1447944"/>
    <lineage>
        <taxon>Eukaryota</taxon>
        <taxon>Fungi</taxon>
        <taxon>Dikarya</taxon>
        <taxon>Basidiomycota</taxon>
        <taxon>Agaricomycotina</taxon>
        <taxon>Agaricomycetes</taxon>
        <taxon>Agaricomycetidae</taxon>
        <taxon>Agaricales</taxon>
        <taxon>Marasmiineae</taxon>
        <taxon>Omphalotaceae</taxon>
        <taxon>Gymnopus</taxon>
    </lineage>
</organism>
<dbReference type="FunFam" id="1.20.1250.20:FF:000011">
    <property type="entry name" value="MFS multidrug transporter, putative"/>
    <property type="match status" value="1"/>
</dbReference>
<name>A0A6A4I4P6_9AGAR</name>
<reference evidence="8" key="1">
    <citation type="journal article" date="2019" name="Environ. Microbiol.">
        <title>Fungal ecological strategies reflected in gene transcription - a case study of two litter decomposers.</title>
        <authorList>
            <person name="Barbi F."/>
            <person name="Kohler A."/>
            <person name="Barry K."/>
            <person name="Baskaran P."/>
            <person name="Daum C."/>
            <person name="Fauchery L."/>
            <person name="Ihrmark K."/>
            <person name="Kuo A."/>
            <person name="LaButti K."/>
            <person name="Lipzen A."/>
            <person name="Morin E."/>
            <person name="Grigoriev I.V."/>
            <person name="Henrissat B."/>
            <person name="Lindahl B."/>
            <person name="Martin F."/>
        </authorList>
    </citation>
    <scope>NUCLEOTIDE SEQUENCE</scope>
    <source>
        <strain evidence="8">JB14</strain>
    </source>
</reference>
<sequence>MSLHDAGKDPQTQDENIVDGEDVGRRSTEKENRPQLDRSATTTLSTSEVILVDFDGPDDPKIRKSNWPQSQKWAATLIVAVFTFVSPVASSMIAPGSQQVADEFGITSDVIINMITSIFVLGFAIGPLLMGPLSEMYGRSRVVQLGNMFFLVFNFVCGFSQNQTQLIIFRFLAGIGGSAPLTIGAAVVGDTFHPEERGRAIAIYALGPMVGPAVGPVIGAWIVARVSWRWVFWATSIFDVAVQALGAILLQETFAPVLLERKARKLAKSANTDSEKGPGKPPVYRTIYDSEARNWKYIVKTALTRPFMLFFREPILQLLGVYMAFIYGIFYIFITTMPDIFINIYDESIGIMGLNYFALGLGLAFASWVNSKTMDKIYMYYKNKNNGVGEPEYRVPTIVPASIFFPIGMLIAGWAAQEHVHWIVVDIGIFFVGVGMILAFQAIQVYIVDVFTLYAASGIAAVSCLRALCGFGFPLFATAMFDNLGYGKGSTILACIAIGVGCPAPWILWFYGKRIRLGSKFARKT</sequence>
<feature type="transmembrane region" description="Helical" evidence="6">
    <location>
        <begin position="230"/>
        <end position="259"/>
    </location>
</feature>
<dbReference type="Pfam" id="PF07690">
    <property type="entry name" value="MFS_1"/>
    <property type="match status" value="1"/>
</dbReference>
<dbReference type="InterPro" id="IPR020846">
    <property type="entry name" value="MFS_dom"/>
</dbReference>
<evidence type="ECO:0000259" key="7">
    <source>
        <dbReference type="PROSITE" id="PS50850"/>
    </source>
</evidence>
<dbReference type="Proteomes" id="UP000799118">
    <property type="component" value="Unassembled WGS sequence"/>
</dbReference>
<feature type="transmembrane region" description="Helical" evidence="6">
    <location>
        <begin position="167"/>
        <end position="189"/>
    </location>
</feature>
<feature type="region of interest" description="Disordered" evidence="5">
    <location>
        <begin position="1"/>
        <end position="41"/>
    </location>
</feature>
<proteinExistence type="predicted"/>
<dbReference type="CDD" id="cd17323">
    <property type="entry name" value="MFS_Tpo1_MDR_like"/>
    <property type="match status" value="1"/>
</dbReference>
<keyword evidence="3 6" id="KW-1133">Transmembrane helix</keyword>
<feature type="transmembrane region" description="Helical" evidence="6">
    <location>
        <begin position="110"/>
        <end position="130"/>
    </location>
</feature>
<feature type="transmembrane region" description="Helical" evidence="6">
    <location>
        <begin position="452"/>
        <end position="477"/>
    </location>
</feature>
<dbReference type="InterPro" id="IPR036259">
    <property type="entry name" value="MFS_trans_sf"/>
</dbReference>
<feature type="transmembrane region" description="Helical" evidence="6">
    <location>
        <begin position="489"/>
        <end position="511"/>
    </location>
</feature>
<evidence type="ECO:0000256" key="2">
    <source>
        <dbReference type="ARBA" id="ARBA00022692"/>
    </source>
</evidence>
<feature type="domain" description="Major facilitator superfamily (MFS) profile" evidence="7">
    <location>
        <begin position="75"/>
        <end position="525"/>
    </location>
</feature>
<gene>
    <name evidence="8" type="ORF">BT96DRAFT_964285</name>
</gene>
<dbReference type="EMBL" id="ML769419">
    <property type="protein sequence ID" value="KAE9404127.1"/>
    <property type="molecule type" value="Genomic_DNA"/>
</dbReference>
<protein>
    <submittedName>
        <fullName evidence="8">MFS polyamine transporter</fullName>
    </submittedName>
</protein>
<feature type="compositionally biased region" description="Basic and acidic residues" evidence="5">
    <location>
        <begin position="22"/>
        <end position="36"/>
    </location>
</feature>